<comment type="similarity">
    <text evidence="2 7">Belongs to the ExbD/TolR family.</text>
</comment>
<keyword evidence="4 7" id="KW-0812">Transmembrane</keyword>
<dbReference type="AlphaFoldDB" id="A0A1G5HB05"/>
<keyword evidence="7" id="KW-0813">Transport</keyword>
<dbReference type="GO" id="GO:0005886">
    <property type="term" value="C:plasma membrane"/>
    <property type="evidence" value="ECO:0007669"/>
    <property type="project" value="UniProtKB-SubCell"/>
</dbReference>
<evidence type="ECO:0000313" key="10">
    <source>
        <dbReference type="Proteomes" id="UP000198870"/>
    </source>
</evidence>
<organism evidence="9 10">
    <name type="scientific">Desulfoluna spongiiphila</name>
    <dbReference type="NCBI Taxonomy" id="419481"/>
    <lineage>
        <taxon>Bacteria</taxon>
        <taxon>Pseudomonadati</taxon>
        <taxon>Thermodesulfobacteriota</taxon>
        <taxon>Desulfobacteria</taxon>
        <taxon>Desulfobacterales</taxon>
        <taxon>Desulfolunaceae</taxon>
        <taxon>Desulfoluna</taxon>
    </lineage>
</organism>
<keyword evidence="10" id="KW-1185">Reference proteome</keyword>
<evidence type="ECO:0000256" key="8">
    <source>
        <dbReference type="SAM" id="Phobius"/>
    </source>
</evidence>
<reference evidence="9 10" key="1">
    <citation type="submission" date="2016-10" db="EMBL/GenBank/DDBJ databases">
        <authorList>
            <person name="de Groot N.N."/>
        </authorList>
    </citation>
    <scope>NUCLEOTIDE SEQUENCE [LARGE SCALE GENOMIC DNA]</scope>
    <source>
        <strain evidence="9 10">AA1</strain>
    </source>
</reference>
<accession>A0A1G5HB05</accession>
<evidence type="ECO:0000256" key="1">
    <source>
        <dbReference type="ARBA" id="ARBA00004162"/>
    </source>
</evidence>
<keyword evidence="3" id="KW-1003">Cell membrane</keyword>
<evidence type="ECO:0000256" key="7">
    <source>
        <dbReference type="RuleBase" id="RU003879"/>
    </source>
</evidence>
<dbReference type="Proteomes" id="UP000198870">
    <property type="component" value="Unassembled WGS sequence"/>
</dbReference>
<sequence length="139" mass="15158">MIRVRDSLRRNSSTPEVNISPLIDLVFLLLIFFMVTTSFVKETGIDINRPQAETAVVSKKNAILVGISEEGSVHYDGKPIDVRSVRLHIARAVADKPDADVVVIADKACPTGTLIRVMDQCRLAGATRVSVATQNKGEK</sequence>
<dbReference type="Pfam" id="PF02472">
    <property type="entry name" value="ExbD"/>
    <property type="match status" value="1"/>
</dbReference>
<evidence type="ECO:0000256" key="5">
    <source>
        <dbReference type="ARBA" id="ARBA00022989"/>
    </source>
</evidence>
<dbReference type="PANTHER" id="PTHR30558">
    <property type="entry name" value="EXBD MEMBRANE COMPONENT OF PMF-DRIVEN MACROMOLECULE IMPORT SYSTEM"/>
    <property type="match status" value="1"/>
</dbReference>
<dbReference type="GO" id="GO:0015031">
    <property type="term" value="P:protein transport"/>
    <property type="evidence" value="ECO:0007669"/>
    <property type="project" value="UniProtKB-KW"/>
</dbReference>
<feature type="transmembrane region" description="Helical" evidence="8">
    <location>
        <begin position="21"/>
        <end position="40"/>
    </location>
</feature>
<proteinExistence type="inferred from homology"/>
<keyword evidence="6 8" id="KW-0472">Membrane</keyword>
<dbReference type="InterPro" id="IPR003400">
    <property type="entry name" value="ExbD"/>
</dbReference>
<keyword evidence="5 8" id="KW-1133">Transmembrane helix</keyword>
<gene>
    <name evidence="9" type="ORF">SAMN05216233_11318</name>
</gene>
<name>A0A1G5HB05_9BACT</name>
<dbReference type="RefSeq" id="WP_092212155.1">
    <property type="nucleotide sequence ID" value="NZ_FMUX01000013.1"/>
</dbReference>
<evidence type="ECO:0000256" key="6">
    <source>
        <dbReference type="ARBA" id="ARBA00023136"/>
    </source>
</evidence>
<dbReference type="GO" id="GO:0022857">
    <property type="term" value="F:transmembrane transporter activity"/>
    <property type="evidence" value="ECO:0007669"/>
    <property type="project" value="InterPro"/>
</dbReference>
<keyword evidence="7" id="KW-0653">Protein transport</keyword>
<evidence type="ECO:0000313" key="9">
    <source>
        <dbReference type="EMBL" id="SCY60158.1"/>
    </source>
</evidence>
<dbReference type="Gene3D" id="3.30.420.270">
    <property type="match status" value="1"/>
</dbReference>
<evidence type="ECO:0000256" key="3">
    <source>
        <dbReference type="ARBA" id="ARBA00022475"/>
    </source>
</evidence>
<evidence type="ECO:0000256" key="4">
    <source>
        <dbReference type="ARBA" id="ARBA00022692"/>
    </source>
</evidence>
<evidence type="ECO:0000256" key="2">
    <source>
        <dbReference type="ARBA" id="ARBA00005811"/>
    </source>
</evidence>
<dbReference type="STRING" id="419481.SAMN05216233_11318"/>
<protein>
    <submittedName>
        <fullName evidence="9">Outer membrane transport energization protein ExbD</fullName>
    </submittedName>
</protein>
<dbReference type="OrthoDB" id="5456447at2"/>
<comment type="subcellular location">
    <subcellularLocation>
        <location evidence="1">Cell membrane</location>
        <topology evidence="1">Single-pass membrane protein</topology>
    </subcellularLocation>
    <subcellularLocation>
        <location evidence="7">Cell membrane</location>
        <topology evidence="7">Single-pass type II membrane protein</topology>
    </subcellularLocation>
</comment>
<dbReference type="EMBL" id="FMUX01000013">
    <property type="protein sequence ID" value="SCY60158.1"/>
    <property type="molecule type" value="Genomic_DNA"/>
</dbReference>